<dbReference type="RefSeq" id="WP_023367532.1">
    <property type="nucleotide sequence ID" value="NC_022664.1"/>
</dbReference>
<evidence type="ECO:0000313" key="6">
    <source>
        <dbReference type="EMBL" id="AGY92402.1"/>
    </source>
</evidence>
<dbReference type="KEGG" id="spiu:SPICUR_07195"/>
<evidence type="ECO:0000313" key="7">
    <source>
        <dbReference type="Proteomes" id="UP000017640"/>
    </source>
</evidence>
<dbReference type="GO" id="GO:0016020">
    <property type="term" value="C:membrane"/>
    <property type="evidence" value="ECO:0007669"/>
    <property type="project" value="UniProtKB-SubCell"/>
</dbReference>
<protein>
    <recommendedName>
        <fullName evidence="8">Colicin V production protein</fullName>
    </recommendedName>
</protein>
<comment type="subcellular location">
    <subcellularLocation>
        <location evidence="1">Membrane</location>
        <topology evidence="1">Multi-pass membrane protein</topology>
    </subcellularLocation>
</comment>
<dbReference type="STRING" id="1335757.SPICUR_07195"/>
<evidence type="ECO:0000256" key="1">
    <source>
        <dbReference type="ARBA" id="ARBA00004141"/>
    </source>
</evidence>
<feature type="transmembrane region" description="Helical" evidence="5">
    <location>
        <begin position="103"/>
        <end position="129"/>
    </location>
</feature>
<keyword evidence="3 5" id="KW-1133">Transmembrane helix</keyword>
<accession>U5T826</accession>
<dbReference type="PANTHER" id="PTHR36926">
    <property type="entry name" value="COLICIN V PRODUCTION PROTEIN"/>
    <property type="match status" value="1"/>
</dbReference>
<dbReference type="AlphaFoldDB" id="U5T826"/>
<feature type="transmembrane region" description="Helical" evidence="5">
    <location>
        <begin position="6"/>
        <end position="24"/>
    </location>
</feature>
<gene>
    <name evidence="6" type="ORF">SPICUR_07195</name>
</gene>
<organism evidence="6 7">
    <name type="scientific">Spiribacter curvatus</name>
    <dbReference type="NCBI Taxonomy" id="1335757"/>
    <lineage>
        <taxon>Bacteria</taxon>
        <taxon>Pseudomonadati</taxon>
        <taxon>Pseudomonadota</taxon>
        <taxon>Gammaproteobacteria</taxon>
        <taxon>Chromatiales</taxon>
        <taxon>Ectothiorhodospiraceae</taxon>
        <taxon>Spiribacter</taxon>
    </lineage>
</organism>
<keyword evidence="4 5" id="KW-0472">Membrane</keyword>
<dbReference type="EMBL" id="CP005990">
    <property type="protein sequence ID" value="AGY92402.1"/>
    <property type="molecule type" value="Genomic_DNA"/>
</dbReference>
<keyword evidence="7" id="KW-1185">Reference proteome</keyword>
<evidence type="ECO:0000256" key="5">
    <source>
        <dbReference type="SAM" id="Phobius"/>
    </source>
</evidence>
<name>U5T826_9GAMM</name>
<dbReference type="Pfam" id="PF02674">
    <property type="entry name" value="Colicin_V"/>
    <property type="match status" value="1"/>
</dbReference>
<evidence type="ECO:0008006" key="8">
    <source>
        <dbReference type="Google" id="ProtNLM"/>
    </source>
</evidence>
<dbReference type="InterPro" id="IPR052719">
    <property type="entry name" value="CvpA-like"/>
</dbReference>
<dbReference type="Proteomes" id="UP000017640">
    <property type="component" value="Chromosome"/>
</dbReference>
<keyword evidence="2 5" id="KW-0812">Transmembrane</keyword>
<dbReference type="PATRIC" id="fig|1335757.3.peg.1408"/>
<reference evidence="6 7" key="1">
    <citation type="journal article" date="2013" name="BMC Genomics">
        <title>Genomes of "Spiribacter", a streamlined, successful halophilic bacterium.</title>
        <authorList>
            <person name="Lopez-Perez M."/>
            <person name="Ghai R."/>
            <person name="Leon M.J."/>
            <person name="Rodriguez-Olmos A."/>
            <person name="Copa-Patino J.L."/>
            <person name="Soliveri J."/>
            <person name="Sanchez-Porro C."/>
            <person name="Ventosa A."/>
            <person name="Rodriguez-Valera F."/>
        </authorList>
    </citation>
    <scope>NUCLEOTIDE SEQUENCE [LARGE SCALE GENOMIC DNA]</scope>
    <source>
        <strain evidence="6 7">UAH-SP71</strain>
    </source>
</reference>
<feature type="transmembrane region" description="Helical" evidence="5">
    <location>
        <begin position="31"/>
        <end position="49"/>
    </location>
</feature>
<dbReference type="eggNOG" id="COG1286">
    <property type="taxonomic scope" value="Bacteria"/>
</dbReference>
<proteinExistence type="predicted"/>
<dbReference type="PANTHER" id="PTHR36926:SF1">
    <property type="entry name" value="COLICIN V PRODUCTION PROTEIN"/>
    <property type="match status" value="1"/>
</dbReference>
<dbReference type="InterPro" id="IPR003825">
    <property type="entry name" value="Colicin-V_CvpA"/>
</dbReference>
<feature type="transmembrane region" description="Helical" evidence="5">
    <location>
        <begin position="69"/>
        <end position="91"/>
    </location>
</feature>
<sequence length="196" mass="20998">MTPLNWLDLAFISVIALSVLIGVIRGFVREVISVLIWVAAFWIGARYSAQVGDYLSPWLASSMLQLVAGFAGLFILTLLVGALISYVARVLVGRTGLTGTDRLLGVVFGALRGLLLTGAVVLGAGLTAIPGETWWQESVIAQSYRPWVCHARVGSWLDKAQQVPGVARAPVNSAAAFAYWEAYCQINSEQNSESGS</sequence>
<evidence type="ECO:0000256" key="2">
    <source>
        <dbReference type="ARBA" id="ARBA00022692"/>
    </source>
</evidence>
<evidence type="ECO:0000256" key="4">
    <source>
        <dbReference type="ARBA" id="ARBA00023136"/>
    </source>
</evidence>
<dbReference type="GO" id="GO:0009403">
    <property type="term" value="P:toxin biosynthetic process"/>
    <property type="evidence" value="ECO:0007669"/>
    <property type="project" value="InterPro"/>
</dbReference>
<evidence type="ECO:0000256" key="3">
    <source>
        <dbReference type="ARBA" id="ARBA00022989"/>
    </source>
</evidence>
<dbReference type="HOGENOM" id="CLU_092720_2_3_6"/>